<organism evidence="2 3">
    <name type="scientific">Profundicola chukchiensis</name>
    <dbReference type="NCBI Taxonomy" id="2961959"/>
    <lineage>
        <taxon>Bacteria</taxon>
        <taxon>Pseudomonadati</taxon>
        <taxon>Bacteroidota</taxon>
        <taxon>Flavobacteriia</taxon>
        <taxon>Flavobacteriales</taxon>
        <taxon>Weeksellaceae</taxon>
        <taxon>Profundicola</taxon>
    </lineage>
</organism>
<feature type="transmembrane region" description="Helical" evidence="1">
    <location>
        <begin position="182"/>
        <end position="201"/>
    </location>
</feature>
<dbReference type="EMBL" id="JANCMU010000001">
    <property type="protein sequence ID" value="MDG4944887.1"/>
    <property type="molecule type" value="Genomic_DNA"/>
</dbReference>
<dbReference type="PANTHER" id="PTHR43044:SF1">
    <property type="entry name" value="QUINOL:CYTOCHROME C OXIDOREDUCTASE QUINONE-BINDING SUBUNIT 2"/>
    <property type="match status" value="1"/>
</dbReference>
<evidence type="ECO:0000313" key="2">
    <source>
        <dbReference type="EMBL" id="MDG4944887.1"/>
    </source>
</evidence>
<feature type="transmembrane region" description="Helical" evidence="1">
    <location>
        <begin position="339"/>
        <end position="356"/>
    </location>
</feature>
<reference evidence="2" key="1">
    <citation type="submission" date="2022-07" db="EMBL/GenBank/DDBJ databases">
        <title>Description and genome-wide analysis of Profundicola chukchiensis gen. nov., sp. nov., marine bacteria isolated from bottom sediments of the Chukchi Sea.</title>
        <authorList>
            <person name="Romanenko L."/>
            <person name="Otstavnykh N."/>
            <person name="Kurilenko V."/>
            <person name="Eremeev V."/>
            <person name="Velansky P."/>
            <person name="Mikhailov V."/>
            <person name="Isaeva M."/>
        </authorList>
    </citation>
    <scope>NUCLEOTIDE SEQUENCE</scope>
    <source>
        <strain evidence="2">KMM 9713</strain>
    </source>
</reference>
<name>A0A9X4MWL3_9FLAO</name>
<proteinExistence type="predicted"/>
<comment type="caution">
    <text evidence="2">The sequence shown here is derived from an EMBL/GenBank/DDBJ whole genome shotgun (WGS) entry which is preliminary data.</text>
</comment>
<accession>A0A9X4MWL3</accession>
<evidence type="ECO:0000313" key="3">
    <source>
        <dbReference type="Proteomes" id="UP001152599"/>
    </source>
</evidence>
<feature type="transmembrane region" description="Helical" evidence="1">
    <location>
        <begin position="297"/>
        <end position="319"/>
    </location>
</feature>
<keyword evidence="1" id="KW-0472">Membrane</keyword>
<dbReference type="RefSeq" id="WP_304419634.1">
    <property type="nucleotide sequence ID" value="NZ_JANCMU010000001.1"/>
</dbReference>
<feature type="transmembrane region" description="Helical" evidence="1">
    <location>
        <begin position="393"/>
        <end position="414"/>
    </location>
</feature>
<sequence length="442" mass="50681">MYTFSPKLKMAAIAFMVVGLILFAVGAFMNAGNGIDFVKDQIATNAIDHYAPDAANAADAASAELAAEEHAEHLLHLYHNKPWSALMIAAFLFTGVALASMFFLAIQHAAQAGWSVVVSRVMEGMTVFLPYGGALLLIVLVGSVLGYNHLFHWMVKDLREFGSENFDHFLKTKEPWLNEPFWLIRSVIYIVGWTLFAWILRKKSKTLDAVSNHKNYWSLYKWSVWAIVFFSLTSMSSGWDWVMSIDPHWYSSLFGWYVMVSYLVTAIAIMILVSIHLKNQGVFPEFNDNHLHDLTKYLFGFSLLWGYLWLCQFELIWYANIPEEAVYFQQREDVYNLTYYKMLIPNVVIPFLMLISSSIKRNYTVVSIAAVIIILGHWLDIFNQMMPGTVGPWWQFGLLEFGALFFVGGLFLFITMNAMTKLKLQAKGNPLYHESKIYEYPF</sequence>
<feature type="transmembrane region" description="Helical" evidence="1">
    <location>
        <begin position="127"/>
        <end position="147"/>
    </location>
</feature>
<protein>
    <submittedName>
        <fullName evidence="2">Quinol:cytochrome C oxidoreductase</fullName>
    </submittedName>
</protein>
<feature type="transmembrane region" description="Helical" evidence="1">
    <location>
        <begin position="254"/>
        <end position="277"/>
    </location>
</feature>
<keyword evidence="1" id="KW-0812">Transmembrane</keyword>
<dbReference type="Proteomes" id="UP001152599">
    <property type="component" value="Unassembled WGS sequence"/>
</dbReference>
<gene>
    <name evidence="2" type="ORF">NMK71_00520</name>
</gene>
<evidence type="ECO:0000256" key="1">
    <source>
        <dbReference type="SAM" id="Phobius"/>
    </source>
</evidence>
<dbReference type="PANTHER" id="PTHR43044">
    <property type="match status" value="1"/>
</dbReference>
<keyword evidence="1" id="KW-1133">Transmembrane helix</keyword>
<feature type="transmembrane region" description="Helical" evidence="1">
    <location>
        <begin position="222"/>
        <end position="242"/>
    </location>
</feature>
<keyword evidence="3" id="KW-1185">Reference proteome</keyword>
<feature type="transmembrane region" description="Helical" evidence="1">
    <location>
        <begin position="363"/>
        <end position="381"/>
    </location>
</feature>
<dbReference type="AlphaFoldDB" id="A0A9X4MWL3"/>
<feature type="transmembrane region" description="Helical" evidence="1">
    <location>
        <begin position="83"/>
        <end position="106"/>
    </location>
</feature>
<feature type="transmembrane region" description="Helical" evidence="1">
    <location>
        <begin position="12"/>
        <end position="31"/>
    </location>
</feature>